<sequence>MLSDDEAVRLWRKLFRGQAVTLLTLTEAEAVLKSMRAGSDALKTLSRDLERRRSILGASP</sequence>
<organism evidence="1 2">
    <name type="scientific">Posidoniimonas corsicana</name>
    <dbReference type="NCBI Taxonomy" id="1938618"/>
    <lineage>
        <taxon>Bacteria</taxon>
        <taxon>Pseudomonadati</taxon>
        <taxon>Planctomycetota</taxon>
        <taxon>Planctomycetia</taxon>
        <taxon>Pirellulales</taxon>
        <taxon>Lacipirellulaceae</taxon>
        <taxon>Posidoniimonas</taxon>
    </lineage>
</organism>
<accession>A0A5C5V7D7</accession>
<keyword evidence="2" id="KW-1185">Reference proteome</keyword>
<proteinExistence type="predicted"/>
<dbReference type="AlphaFoldDB" id="A0A5C5V7D7"/>
<name>A0A5C5V7D7_9BACT</name>
<evidence type="ECO:0000313" key="2">
    <source>
        <dbReference type="Proteomes" id="UP000316714"/>
    </source>
</evidence>
<evidence type="ECO:0000313" key="1">
    <source>
        <dbReference type="EMBL" id="TWT33883.1"/>
    </source>
</evidence>
<gene>
    <name evidence="1" type="ORF">KOR34_37190</name>
</gene>
<protein>
    <submittedName>
        <fullName evidence="1">Uncharacterized protein</fullName>
    </submittedName>
</protein>
<dbReference type="Proteomes" id="UP000316714">
    <property type="component" value="Unassembled WGS sequence"/>
</dbReference>
<reference evidence="1 2" key="1">
    <citation type="submission" date="2019-02" db="EMBL/GenBank/DDBJ databases">
        <title>Deep-cultivation of Planctomycetes and their phenomic and genomic characterization uncovers novel biology.</title>
        <authorList>
            <person name="Wiegand S."/>
            <person name="Jogler M."/>
            <person name="Boedeker C."/>
            <person name="Pinto D."/>
            <person name="Vollmers J."/>
            <person name="Rivas-Marin E."/>
            <person name="Kohn T."/>
            <person name="Peeters S.H."/>
            <person name="Heuer A."/>
            <person name="Rast P."/>
            <person name="Oberbeckmann S."/>
            <person name="Bunk B."/>
            <person name="Jeske O."/>
            <person name="Meyerdierks A."/>
            <person name="Storesund J.E."/>
            <person name="Kallscheuer N."/>
            <person name="Luecker S."/>
            <person name="Lage O.M."/>
            <person name="Pohl T."/>
            <person name="Merkel B.J."/>
            <person name="Hornburger P."/>
            <person name="Mueller R.-W."/>
            <person name="Bruemmer F."/>
            <person name="Labrenz M."/>
            <person name="Spormann A.M."/>
            <person name="Op Den Camp H."/>
            <person name="Overmann J."/>
            <person name="Amann R."/>
            <person name="Jetten M.S.M."/>
            <person name="Mascher T."/>
            <person name="Medema M.H."/>
            <person name="Devos D.P."/>
            <person name="Kaster A.-K."/>
            <person name="Ovreas L."/>
            <person name="Rohde M."/>
            <person name="Galperin M.Y."/>
            <person name="Jogler C."/>
        </authorList>
    </citation>
    <scope>NUCLEOTIDE SEQUENCE [LARGE SCALE GENOMIC DNA]</scope>
    <source>
        <strain evidence="1 2">KOR34</strain>
    </source>
</reference>
<dbReference type="EMBL" id="SIHJ01000002">
    <property type="protein sequence ID" value="TWT33883.1"/>
    <property type="molecule type" value="Genomic_DNA"/>
</dbReference>
<comment type="caution">
    <text evidence="1">The sequence shown here is derived from an EMBL/GenBank/DDBJ whole genome shotgun (WGS) entry which is preliminary data.</text>
</comment>